<protein>
    <recommendedName>
        <fullName evidence="3">2-oxo-4-hydroxy-4-carboxy-5-ureidoimidazoline decarboxylase</fullName>
        <ecNumber evidence="3">4.1.1.97</ecNumber>
    </recommendedName>
</protein>
<accession>A0A6N6VL36</accession>
<name>A0A6N6VL36_9HYPH</name>
<gene>
    <name evidence="8" type="primary">uraD</name>
    <name evidence="8" type="ORF">F2P47_04885</name>
</gene>
<dbReference type="Pfam" id="PF09349">
    <property type="entry name" value="OHCU_decarbox"/>
    <property type="match status" value="1"/>
</dbReference>
<dbReference type="AlphaFoldDB" id="A0A6N6VL36"/>
<evidence type="ECO:0000256" key="3">
    <source>
        <dbReference type="ARBA" id="ARBA00012257"/>
    </source>
</evidence>
<dbReference type="GO" id="GO:0000255">
    <property type="term" value="P:allantoin metabolic process"/>
    <property type="evidence" value="ECO:0007669"/>
    <property type="project" value="InterPro"/>
</dbReference>
<evidence type="ECO:0000313" key="8">
    <source>
        <dbReference type="EMBL" id="KAB7741741.1"/>
    </source>
</evidence>
<evidence type="ECO:0000313" key="9">
    <source>
        <dbReference type="Proteomes" id="UP000468901"/>
    </source>
</evidence>
<dbReference type="Proteomes" id="UP000468901">
    <property type="component" value="Unassembled WGS sequence"/>
</dbReference>
<comment type="catalytic activity">
    <reaction evidence="1">
        <text>5-hydroxy-2-oxo-4-ureido-2,5-dihydro-1H-imidazole-5-carboxylate + H(+) = (S)-allantoin + CO2</text>
        <dbReference type="Rhea" id="RHEA:26301"/>
        <dbReference type="ChEBI" id="CHEBI:15378"/>
        <dbReference type="ChEBI" id="CHEBI:15678"/>
        <dbReference type="ChEBI" id="CHEBI:16526"/>
        <dbReference type="ChEBI" id="CHEBI:58639"/>
        <dbReference type="EC" id="4.1.1.97"/>
    </reaction>
</comment>
<dbReference type="NCBIfam" id="TIGR03164">
    <property type="entry name" value="UHCUDC"/>
    <property type="match status" value="1"/>
</dbReference>
<dbReference type="InterPro" id="IPR036778">
    <property type="entry name" value="OHCU_decarboxylase_sf"/>
</dbReference>
<dbReference type="EC" id="4.1.1.97" evidence="3"/>
<sequence>MTLSEINNMDEAAFIAAVGGAYEHSPWVAKGAWTKRPFASLDELHNAFMSVIHAAMPEAQLALILAHPDLAGKAAIARELTSESAFEQASAGLDHLSPEEFAKFHSLNTAYRQRFGIPFIICVRLNTKDSILFEFERRLARDADTERMEALKQIGEISRLRLKDLEIA</sequence>
<evidence type="ECO:0000256" key="6">
    <source>
        <dbReference type="ARBA" id="ARBA00023239"/>
    </source>
</evidence>
<dbReference type="RefSeq" id="WP_152215044.1">
    <property type="nucleotide sequence ID" value="NZ_JBAQYD010000287.1"/>
</dbReference>
<proteinExistence type="predicted"/>
<reference evidence="8 9" key="1">
    <citation type="submission" date="2019-09" db="EMBL/GenBank/DDBJ databases">
        <title>Parvibaculum sedimenti sp. nov., isolated from sediment.</title>
        <authorList>
            <person name="Wang Y."/>
        </authorList>
    </citation>
    <scope>NUCLEOTIDE SEQUENCE [LARGE SCALE GENOMIC DNA]</scope>
    <source>
        <strain evidence="8 9">HXT-9</strain>
    </source>
</reference>
<dbReference type="GO" id="GO:0051997">
    <property type="term" value="F:2-oxo-4-hydroxy-4-carboxy-5-ureidoimidazoline decarboxylase activity"/>
    <property type="evidence" value="ECO:0007669"/>
    <property type="project" value="UniProtKB-EC"/>
</dbReference>
<keyword evidence="6 8" id="KW-0456">Lyase</keyword>
<dbReference type="Gene3D" id="1.10.3330.10">
    <property type="entry name" value="Oxo-4-hydroxy-4-carboxy-5-ureidoimidazoline decarboxylase"/>
    <property type="match status" value="1"/>
</dbReference>
<evidence type="ECO:0000256" key="5">
    <source>
        <dbReference type="ARBA" id="ARBA00022793"/>
    </source>
</evidence>
<comment type="caution">
    <text evidence="8">The sequence shown here is derived from an EMBL/GenBank/DDBJ whole genome shotgun (WGS) entry which is preliminary data.</text>
</comment>
<comment type="pathway">
    <text evidence="2">Purine metabolism; urate degradation; (S)-allantoin from urate: step 3/3.</text>
</comment>
<evidence type="ECO:0000259" key="7">
    <source>
        <dbReference type="Pfam" id="PF09349"/>
    </source>
</evidence>
<evidence type="ECO:0000256" key="2">
    <source>
        <dbReference type="ARBA" id="ARBA00004754"/>
    </source>
</evidence>
<keyword evidence="4" id="KW-0659">Purine metabolism</keyword>
<dbReference type="InterPro" id="IPR018020">
    <property type="entry name" value="OHCU_decarboxylase"/>
</dbReference>
<keyword evidence="5" id="KW-0210">Decarboxylase</keyword>
<feature type="domain" description="Oxo-4-hydroxy-4-carboxy-5-ureidoimidazoline decarboxylase" evidence="7">
    <location>
        <begin position="7"/>
        <end position="163"/>
    </location>
</feature>
<dbReference type="SUPFAM" id="SSF158694">
    <property type="entry name" value="UraD-Like"/>
    <property type="match status" value="1"/>
</dbReference>
<organism evidence="8 9">
    <name type="scientific">Parvibaculum sedimenti</name>
    <dbReference type="NCBI Taxonomy" id="2608632"/>
    <lineage>
        <taxon>Bacteria</taxon>
        <taxon>Pseudomonadati</taxon>
        <taxon>Pseudomonadota</taxon>
        <taxon>Alphaproteobacteria</taxon>
        <taxon>Hyphomicrobiales</taxon>
        <taxon>Parvibaculaceae</taxon>
        <taxon>Parvibaculum</taxon>
    </lineage>
</organism>
<dbReference type="UniPathway" id="UPA00394">
    <property type="reaction ID" value="UER00652"/>
</dbReference>
<evidence type="ECO:0000256" key="4">
    <source>
        <dbReference type="ARBA" id="ARBA00022631"/>
    </source>
</evidence>
<dbReference type="PANTHER" id="PTHR43466">
    <property type="entry name" value="2-OXO-4-HYDROXY-4-CARBOXY-5-UREIDOIMIDAZOLINE DECARBOXYLASE-RELATED"/>
    <property type="match status" value="1"/>
</dbReference>
<dbReference type="EMBL" id="WESC01000003">
    <property type="protein sequence ID" value="KAB7741741.1"/>
    <property type="molecule type" value="Genomic_DNA"/>
</dbReference>
<dbReference type="GO" id="GO:0019628">
    <property type="term" value="P:urate catabolic process"/>
    <property type="evidence" value="ECO:0007669"/>
    <property type="project" value="UniProtKB-UniPathway"/>
</dbReference>
<dbReference type="GO" id="GO:0006144">
    <property type="term" value="P:purine nucleobase metabolic process"/>
    <property type="evidence" value="ECO:0007669"/>
    <property type="project" value="UniProtKB-KW"/>
</dbReference>
<dbReference type="PANTHER" id="PTHR43466:SF1">
    <property type="entry name" value="2-OXO-4-HYDROXY-4-CARBOXY-5-UREIDOIMIDAZOLINE DECARBOXYLASE-RELATED"/>
    <property type="match status" value="1"/>
</dbReference>
<dbReference type="InterPro" id="IPR017580">
    <property type="entry name" value="OHCU_decarboxylase-1"/>
</dbReference>
<keyword evidence="9" id="KW-1185">Reference proteome</keyword>
<evidence type="ECO:0000256" key="1">
    <source>
        <dbReference type="ARBA" id="ARBA00001163"/>
    </source>
</evidence>